<feature type="region of interest" description="Disordered" evidence="2">
    <location>
        <begin position="1"/>
        <end position="30"/>
    </location>
</feature>
<dbReference type="InterPro" id="IPR057596">
    <property type="entry name" value="RDRP_core"/>
</dbReference>
<feature type="compositionally biased region" description="Basic and acidic residues" evidence="2">
    <location>
        <begin position="129"/>
        <end position="139"/>
    </location>
</feature>
<sequence length="1382" mass="154239">MAYEQDDGGLNIPLRTASQHSLSSQSTRYSELLDEDISELFHAVDDDLEQSYDQYRVADAPQGFHDVAETIGKRKRSKEAEPEDQPPRRVLRTTTQASSPRPQSGSSHETVPTTSSAQGQSSSPARLITEADSHAEARSRRFGPAPSGLPTNQAKKHSPRSTKPLGPTQSALTSSASADYTHVTSGSIGSNDWALPDPLQPVQPGCVSPVGPAHSSPATRTSSAPRALRSSASSHVLQFFDETAPRQLDGLHVTPAHTFGPAAAAVSSGSTVNTAATTLSGPSSATNSPEAPQGTTVQPNFLMPEGWQPPEPVIIGHAGKWQSTINGLPWGAQWEFARYINMGFKAESLDWGILLDAHLVNKNAEAAPEVTKIIERYTKAAKDATERGEGAEDPFAAAYEREQSVKLPWEELDREEDILSKYLYGAIGCNEDQELLAQDPDWYGGRIHFTAQLHKDKGNDDFRFVLDRPELGSSNRFARRFGSRRFIRVRVHKDLLRNAKELREYFKQPFIIGGAVFRAFYAKEQNVFLFRTNERVVTRDKGVLSVCSPPTRNARKDFSLMDFLNWHNNLELNSEQTIVKWAARFALGLSNSVPGIRVQPMHVLFEDEIICDSFRGPGKPPSEMEMTDGCGFANRAVMRALKAKFPAWQEEPTAIQCRIGGAKGLLLVRHGLSNEQEEHPTVWLRPSQLKIKYTPHPLKEQILPSDADPAWLTIDVLRASRMNTPIRLSVETITNLAENGVPFSRFQSLFQVDLEGRVDPLLKYDTPGDMIFLWHAIAREGRVINSRMAREAVGIARAAGYVMEDNDDELEDEDEDGLNGLDEALKEQSSAWWEDPVSGQPSSLEETCLTLLDSGFTPKTCSVLEAKLREVARKVVTTFQSKYRFIVPMSCSAFIVPDPFGVLGPNEIHVKCSRRAFVDVEGRSTDIVIGDVLVTRHPCKVPTDVQKVKAVFHARLRHYCDVIVVSTQSHMYKGRSLDRHLASLTGGGDYDGDTMQVFWDPNIVNSFREPDPEVSATEPPTVKACLVKDSTSVSTFLDAMRSAPEEYKVFALQEYLLGALRGDFHVSTYSTWWEKSTYTQGYSHPETVFLAYMFCAALDGLKTGVSVSPASFAEHRKRWQPGVLAWKAQDEKSKDKRYKGEQYKSYNVKFLKRKVSSSFIMDILQKLVKDACDAQLGRIERQLGSGKDHPGACRRCKEDQVLCDSCDRDLAAPWLNARQRALQLRADGKGDMWDELVRIETHVQAMHQAAMDRKRSTSFRAGGSGEYDAGGNPVKTGGKESAPFTRLPIEKRQDILREQSKRFHAEPRDLRYFDDPTTIKASCAYFYDHRVKGWDRFPWDVATRALCEIKAKATGSSKTLSGDFYRWMAVSPVYLRHHMPKT</sequence>
<organism evidence="4 5">
    <name type="scientific">Trametes cubensis</name>
    <dbReference type="NCBI Taxonomy" id="1111947"/>
    <lineage>
        <taxon>Eukaryota</taxon>
        <taxon>Fungi</taxon>
        <taxon>Dikarya</taxon>
        <taxon>Basidiomycota</taxon>
        <taxon>Agaricomycotina</taxon>
        <taxon>Agaricomycetes</taxon>
        <taxon>Polyporales</taxon>
        <taxon>Polyporaceae</taxon>
        <taxon>Trametes</taxon>
    </lineage>
</organism>
<evidence type="ECO:0000256" key="2">
    <source>
        <dbReference type="SAM" id="MobiDB-lite"/>
    </source>
</evidence>
<feature type="domain" description="RDRP core" evidence="3">
    <location>
        <begin position="462"/>
        <end position="1139"/>
    </location>
</feature>
<feature type="region of interest" description="Disordered" evidence="2">
    <location>
        <begin position="57"/>
        <end position="177"/>
    </location>
</feature>
<comment type="caution">
    <text evidence="4">The sequence shown here is derived from an EMBL/GenBank/DDBJ whole genome shotgun (WGS) entry which is preliminary data.</text>
</comment>
<proteinExistence type="inferred from homology"/>
<feature type="region of interest" description="Disordered" evidence="2">
    <location>
        <begin position="191"/>
        <end position="229"/>
    </location>
</feature>
<dbReference type="EMBL" id="JAPEVG010000069">
    <property type="protein sequence ID" value="KAJ8488013.1"/>
    <property type="molecule type" value="Genomic_DNA"/>
</dbReference>
<keyword evidence="1" id="KW-0548">Nucleotidyltransferase</keyword>
<dbReference type="GO" id="GO:0003968">
    <property type="term" value="F:RNA-directed RNA polymerase activity"/>
    <property type="evidence" value="ECO:0007669"/>
    <property type="project" value="UniProtKB-KW"/>
</dbReference>
<gene>
    <name evidence="4" type="ORF">ONZ51_g3830</name>
</gene>
<protein>
    <recommendedName>
        <fullName evidence="1">RNA-dependent RNA polymerase</fullName>
        <ecNumber evidence="1">2.7.7.48</ecNumber>
    </recommendedName>
</protein>
<evidence type="ECO:0000313" key="4">
    <source>
        <dbReference type="EMBL" id="KAJ8488013.1"/>
    </source>
</evidence>
<dbReference type="GO" id="GO:0030422">
    <property type="term" value="P:siRNA processing"/>
    <property type="evidence" value="ECO:0007669"/>
    <property type="project" value="TreeGrafter"/>
</dbReference>
<dbReference type="GO" id="GO:0003723">
    <property type="term" value="F:RNA binding"/>
    <property type="evidence" value="ECO:0007669"/>
    <property type="project" value="UniProtKB-KW"/>
</dbReference>
<reference evidence="4" key="1">
    <citation type="submission" date="2022-11" db="EMBL/GenBank/DDBJ databases">
        <title>Genome Sequence of Cubamyces cubensis.</title>
        <authorList>
            <person name="Buettner E."/>
        </authorList>
    </citation>
    <scope>NUCLEOTIDE SEQUENCE</scope>
    <source>
        <strain evidence="4">MPL-01</strain>
    </source>
</reference>
<comment type="catalytic activity">
    <reaction evidence="1">
        <text>RNA(n) + a ribonucleoside 5'-triphosphate = RNA(n+1) + diphosphate</text>
        <dbReference type="Rhea" id="RHEA:21248"/>
        <dbReference type="Rhea" id="RHEA-COMP:14527"/>
        <dbReference type="Rhea" id="RHEA-COMP:17342"/>
        <dbReference type="ChEBI" id="CHEBI:33019"/>
        <dbReference type="ChEBI" id="CHEBI:61557"/>
        <dbReference type="ChEBI" id="CHEBI:140395"/>
        <dbReference type="EC" id="2.7.7.48"/>
    </reaction>
</comment>
<dbReference type="Proteomes" id="UP001215151">
    <property type="component" value="Unassembled WGS sequence"/>
</dbReference>
<dbReference type="InterPro" id="IPR007855">
    <property type="entry name" value="RDRP"/>
</dbReference>
<name>A0AAD7TWZ0_9APHY</name>
<keyword evidence="1" id="KW-0808">Transferase</keyword>
<dbReference type="GO" id="GO:0031380">
    <property type="term" value="C:nuclear RNA-directed RNA polymerase complex"/>
    <property type="evidence" value="ECO:0007669"/>
    <property type="project" value="TreeGrafter"/>
</dbReference>
<comment type="similarity">
    <text evidence="1">Belongs to the RdRP family.</text>
</comment>
<dbReference type="Pfam" id="PF05183">
    <property type="entry name" value="RdRP"/>
    <property type="match status" value="1"/>
</dbReference>
<dbReference type="EC" id="2.7.7.48" evidence="1"/>
<feature type="compositionally biased region" description="Low complexity" evidence="2">
    <location>
        <begin position="218"/>
        <end position="229"/>
    </location>
</feature>
<keyword evidence="5" id="KW-1185">Reference proteome</keyword>
<keyword evidence="1" id="KW-0694">RNA-binding</keyword>
<evidence type="ECO:0000259" key="3">
    <source>
        <dbReference type="Pfam" id="PF05183"/>
    </source>
</evidence>
<accession>A0AAD7TWZ0</accession>
<evidence type="ECO:0000313" key="5">
    <source>
        <dbReference type="Proteomes" id="UP001215151"/>
    </source>
</evidence>
<evidence type="ECO:0000256" key="1">
    <source>
        <dbReference type="RuleBase" id="RU363098"/>
    </source>
</evidence>
<feature type="compositionally biased region" description="Polar residues" evidence="2">
    <location>
        <begin position="92"/>
        <end position="124"/>
    </location>
</feature>
<feature type="compositionally biased region" description="Polar residues" evidence="2">
    <location>
        <begin position="16"/>
        <end position="29"/>
    </location>
</feature>
<keyword evidence="1" id="KW-0696">RNA-directed RNA polymerase</keyword>
<dbReference type="PANTHER" id="PTHR23079">
    <property type="entry name" value="RNA-DEPENDENT RNA POLYMERASE"/>
    <property type="match status" value="1"/>
</dbReference>
<feature type="compositionally biased region" description="Polar residues" evidence="2">
    <location>
        <begin position="167"/>
        <end position="177"/>
    </location>
</feature>
<feature type="region of interest" description="Disordered" evidence="2">
    <location>
        <begin position="1258"/>
        <end position="1282"/>
    </location>
</feature>
<dbReference type="PANTHER" id="PTHR23079:SF14">
    <property type="entry name" value="RNA-DEPENDENT RNA POLYMERASE"/>
    <property type="match status" value="1"/>
</dbReference>
<feature type="region of interest" description="Disordered" evidence="2">
    <location>
        <begin position="274"/>
        <end position="298"/>
    </location>
</feature>